<organism evidence="2 3">
    <name type="scientific">Variovorax ginsengisoli</name>
    <dbReference type="NCBI Taxonomy" id="363844"/>
    <lineage>
        <taxon>Bacteria</taxon>
        <taxon>Pseudomonadati</taxon>
        <taxon>Pseudomonadota</taxon>
        <taxon>Betaproteobacteria</taxon>
        <taxon>Burkholderiales</taxon>
        <taxon>Comamonadaceae</taxon>
        <taxon>Variovorax</taxon>
    </lineage>
</organism>
<feature type="compositionally biased region" description="Basic and acidic residues" evidence="1">
    <location>
        <begin position="8"/>
        <end position="20"/>
    </location>
</feature>
<dbReference type="EMBL" id="JAUSRO010000004">
    <property type="protein sequence ID" value="MDP9899251.1"/>
    <property type="molecule type" value="Genomic_DNA"/>
</dbReference>
<protein>
    <submittedName>
        <fullName evidence="2">Uncharacterized protein</fullName>
    </submittedName>
</protein>
<name>A0ABT9S678_9BURK</name>
<gene>
    <name evidence="2" type="ORF">J2W36_001496</name>
</gene>
<evidence type="ECO:0000313" key="3">
    <source>
        <dbReference type="Proteomes" id="UP001226867"/>
    </source>
</evidence>
<feature type="region of interest" description="Disordered" evidence="1">
    <location>
        <begin position="1"/>
        <end position="31"/>
    </location>
</feature>
<sequence>MAKSQQRSTKEAKKPKKDTSPPKPVTGGIVEPVRTITTAVIPRGKLKNK</sequence>
<accession>A0ABT9S678</accession>
<evidence type="ECO:0000313" key="2">
    <source>
        <dbReference type="EMBL" id="MDP9899251.1"/>
    </source>
</evidence>
<dbReference type="RefSeq" id="WP_307689071.1">
    <property type="nucleotide sequence ID" value="NZ_JAUSRO010000004.1"/>
</dbReference>
<proteinExistence type="predicted"/>
<comment type="caution">
    <text evidence="2">The sequence shown here is derived from an EMBL/GenBank/DDBJ whole genome shotgun (WGS) entry which is preliminary data.</text>
</comment>
<evidence type="ECO:0000256" key="1">
    <source>
        <dbReference type="SAM" id="MobiDB-lite"/>
    </source>
</evidence>
<reference evidence="2 3" key="1">
    <citation type="submission" date="2023-07" db="EMBL/GenBank/DDBJ databases">
        <title>Sorghum-associated microbial communities from plants grown in Nebraska, USA.</title>
        <authorList>
            <person name="Schachtman D."/>
        </authorList>
    </citation>
    <scope>NUCLEOTIDE SEQUENCE [LARGE SCALE GENOMIC DNA]</scope>
    <source>
        <strain evidence="2 3">DS1607</strain>
    </source>
</reference>
<keyword evidence="3" id="KW-1185">Reference proteome</keyword>
<dbReference type="Proteomes" id="UP001226867">
    <property type="component" value="Unassembled WGS sequence"/>
</dbReference>